<dbReference type="Proteomes" id="UP000672097">
    <property type="component" value="Unassembled WGS sequence"/>
</dbReference>
<dbReference type="EMBL" id="JAGQDG010000001">
    <property type="protein sequence ID" value="MBQ0933703.1"/>
    <property type="molecule type" value="Genomic_DNA"/>
</dbReference>
<evidence type="ECO:0008006" key="4">
    <source>
        <dbReference type="Google" id="ProtNLM"/>
    </source>
</evidence>
<gene>
    <name evidence="2" type="ORF">KAK11_00075</name>
</gene>
<evidence type="ECO:0000256" key="1">
    <source>
        <dbReference type="ARBA" id="ARBA00023125"/>
    </source>
</evidence>
<keyword evidence="1" id="KW-0238">DNA-binding</keyword>
<organism evidence="2 3">
    <name type="scientific">Ideonella paludis</name>
    <dbReference type="NCBI Taxonomy" id="1233411"/>
    <lineage>
        <taxon>Bacteria</taxon>
        <taxon>Pseudomonadati</taxon>
        <taxon>Pseudomonadota</taxon>
        <taxon>Betaproteobacteria</taxon>
        <taxon>Burkholderiales</taxon>
        <taxon>Sphaerotilaceae</taxon>
        <taxon>Ideonella</taxon>
    </lineage>
</organism>
<proteinExistence type="predicted"/>
<dbReference type="SUPFAM" id="SSF47729">
    <property type="entry name" value="IHF-like DNA-binding proteins"/>
    <property type="match status" value="1"/>
</dbReference>
<protein>
    <recommendedName>
        <fullName evidence="4">HU family DNA-binding protein</fullName>
    </recommendedName>
</protein>
<sequence>MEIAQLARKACAACPEVTERDMINIVREIFNTMRQELVDAPEGKVKFLPLGTVHVIQREIDNKQTGERVVGRRFNLVLKD</sequence>
<reference evidence="2 3" key="1">
    <citation type="submission" date="2021-04" db="EMBL/GenBank/DDBJ databases">
        <title>The genome sequence of type strain Ideonella paludis KCTC 32238.</title>
        <authorList>
            <person name="Liu Y."/>
        </authorList>
    </citation>
    <scope>NUCLEOTIDE SEQUENCE [LARGE SCALE GENOMIC DNA]</scope>
    <source>
        <strain evidence="2 3">KCTC 32238</strain>
    </source>
</reference>
<evidence type="ECO:0000313" key="2">
    <source>
        <dbReference type="EMBL" id="MBQ0933703.1"/>
    </source>
</evidence>
<keyword evidence="3" id="KW-1185">Reference proteome</keyword>
<comment type="caution">
    <text evidence="2">The sequence shown here is derived from an EMBL/GenBank/DDBJ whole genome shotgun (WGS) entry which is preliminary data.</text>
</comment>
<evidence type="ECO:0000313" key="3">
    <source>
        <dbReference type="Proteomes" id="UP000672097"/>
    </source>
</evidence>
<accession>A0ABS5DRC5</accession>
<name>A0ABS5DRC5_9BURK</name>
<dbReference type="InterPro" id="IPR010992">
    <property type="entry name" value="IHF-like_DNA-bd_dom_sf"/>
</dbReference>